<accession>A0A6J7D3R2</accession>
<dbReference type="Gene3D" id="3.90.470.20">
    <property type="entry name" value="4'-phosphopantetheinyl transferase domain"/>
    <property type="match status" value="1"/>
</dbReference>
<dbReference type="InterPro" id="IPR002582">
    <property type="entry name" value="ACPS"/>
</dbReference>
<evidence type="ECO:0000259" key="8">
    <source>
        <dbReference type="Pfam" id="PF01648"/>
    </source>
</evidence>
<dbReference type="GO" id="GO:0006633">
    <property type="term" value="P:fatty acid biosynthetic process"/>
    <property type="evidence" value="ECO:0007669"/>
    <property type="project" value="UniProtKB-KW"/>
</dbReference>
<keyword evidence="2" id="KW-0808">Transferase</keyword>
<keyword evidence="1" id="KW-0444">Lipid biosynthesis</keyword>
<evidence type="ECO:0000256" key="6">
    <source>
        <dbReference type="ARBA" id="ARBA00023098"/>
    </source>
</evidence>
<protein>
    <submittedName>
        <fullName evidence="9">Unannotated protein</fullName>
    </submittedName>
</protein>
<dbReference type="NCBIfam" id="TIGR00556">
    <property type="entry name" value="pantethn_trn"/>
    <property type="match status" value="1"/>
</dbReference>
<sequence>MIGIGVDAVEIERFRRSLQRTPSMRERLFTDEELAYVAPQADPVPSLAVRFAAREAVMKALGVGLGAFGFHEVWVTRADSGAPALRVTGRAAELAVAAGVTRWHVSLTHTDVVAIAYVVAE</sequence>
<evidence type="ECO:0000256" key="3">
    <source>
        <dbReference type="ARBA" id="ARBA00022723"/>
    </source>
</evidence>
<dbReference type="InterPro" id="IPR037143">
    <property type="entry name" value="4-PPantetheinyl_Trfase_dom_sf"/>
</dbReference>
<evidence type="ECO:0000256" key="4">
    <source>
        <dbReference type="ARBA" id="ARBA00022832"/>
    </source>
</evidence>
<gene>
    <name evidence="9" type="ORF">UFOPK3376_00522</name>
</gene>
<keyword evidence="3" id="KW-0479">Metal-binding</keyword>
<name>A0A6J7D3R2_9ZZZZ</name>
<dbReference type="GO" id="GO:0008897">
    <property type="term" value="F:holo-[acyl-carrier-protein] synthase activity"/>
    <property type="evidence" value="ECO:0007669"/>
    <property type="project" value="InterPro"/>
</dbReference>
<evidence type="ECO:0000256" key="1">
    <source>
        <dbReference type="ARBA" id="ARBA00022516"/>
    </source>
</evidence>
<evidence type="ECO:0000256" key="5">
    <source>
        <dbReference type="ARBA" id="ARBA00022842"/>
    </source>
</evidence>
<dbReference type="Pfam" id="PF01648">
    <property type="entry name" value="ACPS"/>
    <property type="match status" value="1"/>
</dbReference>
<keyword evidence="6" id="KW-0443">Lipid metabolism</keyword>
<feature type="domain" description="4'-phosphopantetheinyl transferase" evidence="8">
    <location>
        <begin position="3"/>
        <end position="100"/>
    </location>
</feature>
<dbReference type="SUPFAM" id="SSF56214">
    <property type="entry name" value="4'-phosphopantetheinyl transferase"/>
    <property type="match status" value="1"/>
</dbReference>
<keyword evidence="4" id="KW-0276">Fatty acid metabolism</keyword>
<reference evidence="9" key="1">
    <citation type="submission" date="2020-05" db="EMBL/GenBank/DDBJ databases">
        <authorList>
            <person name="Chiriac C."/>
            <person name="Salcher M."/>
            <person name="Ghai R."/>
            <person name="Kavagutti S V."/>
        </authorList>
    </citation>
    <scope>NUCLEOTIDE SEQUENCE</scope>
</reference>
<dbReference type="InterPro" id="IPR008278">
    <property type="entry name" value="4-PPantetheinyl_Trfase_dom"/>
</dbReference>
<dbReference type="EMBL" id="CAFBLP010000009">
    <property type="protein sequence ID" value="CAB4865612.1"/>
    <property type="molecule type" value="Genomic_DNA"/>
</dbReference>
<dbReference type="GO" id="GO:0000287">
    <property type="term" value="F:magnesium ion binding"/>
    <property type="evidence" value="ECO:0007669"/>
    <property type="project" value="InterPro"/>
</dbReference>
<dbReference type="NCBIfam" id="NF000832">
    <property type="entry name" value="PRK00070.3-2"/>
    <property type="match status" value="1"/>
</dbReference>
<dbReference type="HAMAP" id="MF_00101">
    <property type="entry name" value="AcpS"/>
    <property type="match status" value="1"/>
</dbReference>
<keyword evidence="7" id="KW-0275">Fatty acid biosynthesis</keyword>
<evidence type="ECO:0000256" key="2">
    <source>
        <dbReference type="ARBA" id="ARBA00022679"/>
    </source>
</evidence>
<evidence type="ECO:0000313" key="9">
    <source>
        <dbReference type="EMBL" id="CAB4865612.1"/>
    </source>
</evidence>
<dbReference type="AlphaFoldDB" id="A0A6J7D3R2"/>
<proteinExistence type="inferred from homology"/>
<dbReference type="InterPro" id="IPR004568">
    <property type="entry name" value="Ppantetheine-prot_Trfase_dom"/>
</dbReference>
<keyword evidence="5" id="KW-0460">Magnesium</keyword>
<evidence type="ECO:0000256" key="7">
    <source>
        <dbReference type="ARBA" id="ARBA00023160"/>
    </source>
</evidence>
<dbReference type="NCBIfam" id="TIGR00516">
    <property type="entry name" value="acpS"/>
    <property type="match status" value="1"/>
</dbReference>
<organism evidence="9">
    <name type="scientific">freshwater metagenome</name>
    <dbReference type="NCBI Taxonomy" id="449393"/>
    <lineage>
        <taxon>unclassified sequences</taxon>
        <taxon>metagenomes</taxon>
        <taxon>ecological metagenomes</taxon>
    </lineage>
</organism>